<evidence type="ECO:0000256" key="4">
    <source>
        <dbReference type="ARBA" id="ARBA00022475"/>
    </source>
</evidence>
<dbReference type="Gene3D" id="2.40.50.100">
    <property type="match status" value="1"/>
</dbReference>
<dbReference type="PANTHER" id="PTHR30469:SF12">
    <property type="entry name" value="MULTIDRUG RESISTANCE PROTEIN MDTA"/>
    <property type="match status" value="1"/>
</dbReference>
<proteinExistence type="inferred from homology"/>
<evidence type="ECO:0000256" key="2">
    <source>
        <dbReference type="ARBA" id="ARBA00009477"/>
    </source>
</evidence>
<dbReference type="SUPFAM" id="SSF111369">
    <property type="entry name" value="HlyD-like secretion proteins"/>
    <property type="match status" value="1"/>
</dbReference>
<gene>
    <name evidence="11" type="ORF">C7I85_14520</name>
</gene>
<keyword evidence="3" id="KW-0813">Transport</keyword>
<dbReference type="Pfam" id="PF25917">
    <property type="entry name" value="BSH_RND"/>
    <property type="match status" value="1"/>
</dbReference>
<dbReference type="PANTHER" id="PTHR30469">
    <property type="entry name" value="MULTIDRUG RESISTANCE PROTEIN MDTA"/>
    <property type="match status" value="1"/>
</dbReference>
<keyword evidence="12" id="KW-1185">Reference proteome</keyword>
<dbReference type="Pfam" id="PF25967">
    <property type="entry name" value="RND-MFP_C"/>
    <property type="match status" value="1"/>
</dbReference>
<comment type="caution">
    <text evidence="11">The sequence shown here is derived from an EMBL/GenBank/DDBJ whole genome shotgun (WGS) entry which is preliminary data.</text>
</comment>
<keyword evidence="4" id="KW-1003">Cell membrane</keyword>
<dbReference type="InterPro" id="IPR058626">
    <property type="entry name" value="MdtA-like_b-barrel"/>
</dbReference>
<dbReference type="FunFam" id="2.40.30.170:FF:000006">
    <property type="entry name" value="Multidrug resistance protein MdtA"/>
    <property type="match status" value="1"/>
</dbReference>
<dbReference type="Pfam" id="PF25944">
    <property type="entry name" value="Beta-barrel_RND"/>
    <property type="match status" value="1"/>
</dbReference>
<dbReference type="GO" id="GO:0015562">
    <property type="term" value="F:efflux transmembrane transporter activity"/>
    <property type="evidence" value="ECO:0007669"/>
    <property type="project" value="TreeGrafter"/>
</dbReference>
<feature type="domain" description="Multidrug resistance protein MdtA-like C-terminal permuted SH3" evidence="10">
    <location>
        <begin position="299"/>
        <end position="357"/>
    </location>
</feature>
<dbReference type="Pfam" id="PF25876">
    <property type="entry name" value="HH_MFP_RND"/>
    <property type="match status" value="1"/>
</dbReference>
<dbReference type="InterPro" id="IPR006143">
    <property type="entry name" value="RND_pump_MFP"/>
</dbReference>
<keyword evidence="6" id="KW-0472">Membrane</keyword>
<organism evidence="11 12">
    <name type="scientific">Pseudaminobacter soli</name>
    <name type="common">ex Li et al. 2025</name>
    <dbReference type="NCBI Taxonomy" id="1295366"/>
    <lineage>
        <taxon>Bacteria</taxon>
        <taxon>Pseudomonadati</taxon>
        <taxon>Pseudomonadota</taxon>
        <taxon>Alphaproteobacteria</taxon>
        <taxon>Hyphomicrobiales</taxon>
        <taxon>Phyllobacteriaceae</taxon>
        <taxon>Pseudaminobacter</taxon>
    </lineage>
</organism>
<dbReference type="Gene3D" id="1.10.287.470">
    <property type="entry name" value="Helix hairpin bin"/>
    <property type="match status" value="1"/>
</dbReference>
<evidence type="ECO:0000256" key="1">
    <source>
        <dbReference type="ARBA" id="ARBA00004236"/>
    </source>
</evidence>
<dbReference type="Proteomes" id="UP000240653">
    <property type="component" value="Unassembled WGS sequence"/>
</dbReference>
<protein>
    <submittedName>
        <fullName evidence="11">Efflux RND transporter periplasmic adaptor subunit</fullName>
    </submittedName>
</protein>
<dbReference type="FunFam" id="2.40.420.20:FF:000001">
    <property type="entry name" value="Efflux RND transporter periplasmic adaptor subunit"/>
    <property type="match status" value="1"/>
</dbReference>
<accession>A0A2P7SCZ4</accession>
<dbReference type="GO" id="GO:0030313">
    <property type="term" value="C:cell envelope"/>
    <property type="evidence" value="ECO:0007669"/>
    <property type="project" value="UniProtKB-SubCell"/>
</dbReference>
<dbReference type="Gene3D" id="2.40.420.20">
    <property type="match status" value="1"/>
</dbReference>
<dbReference type="EMBL" id="PXYL01000006">
    <property type="protein sequence ID" value="PSJ60358.1"/>
    <property type="molecule type" value="Genomic_DNA"/>
</dbReference>
<feature type="domain" description="Multidrug resistance protein MdtA-like alpha-helical hairpin" evidence="7">
    <location>
        <begin position="108"/>
        <end position="177"/>
    </location>
</feature>
<comment type="subcellular location">
    <subcellularLocation>
        <location evidence="1">Cell membrane</location>
    </subcellularLocation>
</comment>
<dbReference type="OrthoDB" id="9783047at2"/>
<feature type="domain" description="Multidrug resistance protein MdtA-like barrel-sandwich hybrid" evidence="8">
    <location>
        <begin position="67"/>
        <end position="210"/>
    </location>
</feature>
<evidence type="ECO:0000259" key="7">
    <source>
        <dbReference type="Pfam" id="PF25876"/>
    </source>
</evidence>
<reference evidence="11 12" key="1">
    <citation type="submission" date="2018-03" db="EMBL/GenBank/DDBJ databases">
        <title>The draft genome of Mesorhizobium soli JCM 19897.</title>
        <authorList>
            <person name="Li L."/>
            <person name="Liu L."/>
            <person name="Liang L."/>
            <person name="Wang T."/>
            <person name="Zhang X."/>
        </authorList>
    </citation>
    <scope>NUCLEOTIDE SEQUENCE [LARGE SCALE GENOMIC DNA]</scope>
    <source>
        <strain evidence="11 12">JCM 19897</strain>
    </source>
</reference>
<keyword evidence="5" id="KW-0997">Cell inner membrane</keyword>
<evidence type="ECO:0000256" key="3">
    <source>
        <dbReference type="ARBA" id="ARBA00022448"/>
    </source>
</evidence>
<evidence type="ECO:0000256" key="5">
    <source>
        <dbReference type="ARBA" id="ARBA00022519"/>
    </source>
</evidence>
<evidence type="ECO:0000259" key="8">
    <source>
        <dbReference type="Pfam" id="PF25917"/>
    </source>
</evidence>
<evidence type="ECO:0000259" key="10">
    <source>
        <dbReference type="Pfam" id="PF25967"/>
    </source>
</evidence>
<dbReference type="InterPro" id="IPR058625">
    <property type="entry name" value="MdtA-like_BSH"/>
</dbReference>
<sequence>MIWCAAAIVGVSVGFVAFHNNTMRGGSSATTAAARTAPAPVPVMTVTAGTKNTPVIIRGLGAVTAYNTVDVKSRVEGNVVNVNFKEGQEVKPGDLLIQLDVRPFQAALDQAQASLAKDQANLVNAQKDLVRYSDLLKRSFAPEQQVATQKATVAADEAIIAGDKAMIDATKLNVEYASIRSPIDGITGIRQIDLGNLVQANSGTLVVVTQIKPIYVVFTIPETDIPRVRSAMSKGKLTVLAYDPADQKQIAQGTLELVDNQVDQASGTVKLKARFPNKDEALWPGQFVNAHLVVETVENGITVSSAAVQTGPKGTFVYVVKPDDTVEVRPVTVTQTEDNVSLIGSGLTEGEQVVTVGQSRLTPGAAVAIANNNTGIASATPAEPGGVATQ</sequence>
<evidence type="ECO:0000259" key="9">
    <source>
        <dbReference type="Pfam" id="PF25944"/>
    </source>
</evidence>
<dbReference type="NCBIfam" id="TIGR01730">
    <property type="entry name" value="RND_mfp"/>
    <property type="match status" value="1"/>
</dbReference>
<evidence type="ECO:0000313" key="11">
    <source>
        <dbReference type="EMBL" id="PSJ60358.1"/>
    </source>
</evidence>
<comment type="similarity">
    <text evidence="2">Belongs to the membrane fusion protein (MFP) (TC 8.A.1) family.</text>
</comment>
<name>A0A2P7SCZ4_9HYPH</name>
<evidence type="ECO:0000313" key="12">
    <source>
        <dbReference type="Proteomes" id="UP000240653"/>
    </source>
</evidence>
<dbReference type="InterPro" id="IPR058627">
    <property type="entry name" value="MdtA-like_C"/>
</dbReference>
<dbReference type="Gene3D" id="2.40.30.170">
    <property type="match status" value="1"/>
</dbReference>
<feature type="domain" description="Multidrug resistance protein MdtA-like beta-barrel" evidence="9">
    <location>
        <begin position="213"/>
        <end position="295"/>
    </location>
</feature>
<dbReference type="AlphaFoldDB" id="A0A2P7SCZ4"/>
<dbReference type="GO" id="GO:1990281">
    <property type="term" value="C:efflux pump complex"/>
    <property type="evidence" value="ECO:0007669"/>
    <property type="project" value="TreeGrafter"/>
</dbReference>
<dbReference type="InterPro" id="IPR058624">
    <property type="entry name" value="MdtA-like_HH"/>
</dbReference>
<evidence type="ECO:0000256" key="6">
    <source>
        <dbReference type="ARBA" id="ARBA00023136"/>
    </source>
</evidence>